<comment type="caution">
    <text evidence="1">The sequence shown here is derived from an EMBL/GenBank/DDBJ whole genome shotgun (WGS) entry which is preliminary data.</text>
</comment>
<gene>
    <name evidence="1" type="ORF">WR25_07964</name>
</gene>
<evidence type="ECO:0000313" key="1">
    <source>
        <dbReference type="EMBL" id="PAV74041.1"/>
    </source>
</evidence>
<sequence>MCGLNVCTYPRLSCCGNYSKILDRVNRVYYCGPQVPGVNGHLALLEHAHSAAPAQETELAILHRTAAAAMETGLKLRHAVCLELGVNGR</sequence>
<proteinExistence type="predicted"/>
<reference evidence="1 2" key="1">
    <citation type="journal article" date="2017" name="Curr. Biol.">
        <title>Genome architecture and evolution of a unichromosomal asexual nematode.</title>
        <authorList>
            <person name="Fradin H."/>
            <person name="Zegar C."/>
            <person name="Gutwein M."/>
            <person name="Lucas J."/>
            <person name="Kovtun M."/>
            <person name="Corcoran D."/>
            <person name="Baugh L.R."/>
            <person name="Kiontke K."/>
            <person name="Gunsalus K."/>
            <person name="Fitch D.H."/>
            <person name="Piano F."/>
        </authorList>
    </citation>
    <scope>NUCLEOTIDE SEQUENCE [LARGE SCALE GENOMIC DNA]</scope>
    <source>
        <strain evidence="1">PF1309</strain>
    </source>
</reference>
<dbReference type="Proteomes" id="UP000218231">
    <property type="component" value="Unassembled WGS sequence"/>
</dbReference>
<evidence type="ECO:0000313" key="2">
    <source>
        <dbReference type="Proteomes" id="UP000218231"/>
    </source>
</evidence>
<name>A0A2A2KJB1_9BILA</name>
<protein>
    <submittedName>
        <fullName evidence="1">Uncharacterized protein</fullName>
    </submittedName>
</protein>
<organism evidence="1 2">
    <name type="scientific">Diploscapter pachys</name>
    <dbReference type="NCBI Taxonomy" id="2018661"/>
    <lineage>
        <taxon>Eukaryota</taxon>
        <taxon>Metazoa</taxon>
        <taxon>Ecdysozoa</taxon>
        <taxon>Nematoda</taxon>
        <taxon>Chromadorea</taxon>
        <taxon>Rhabditida</taxon>
        <taxon>Rhabditina</taxon>
        <taxon>Rhabditomorpha</taxon>
        <taxon>Rhabditoidea</taxon>
        <taxon>Rhabditidae</taxon>
        <taxon>Diploscapter</taxon>
    </lineage>
</organism>
<dbReference type="EMBL" id="LIAE01008436">
    <property type="protein sequence ID" value="PAV74041.1"/>
    <property type="molecule type" value="Genomic_DNA"/>
</dbReference>
<dbReference type="AlphaFoldDB" id="A0A2A2KJB1"/>
<keyword evidence="2" id="KW-1185">Reference proteome</keyword>
<accession>A0A2A2KJB1</accession>